<dbReference type="InterPro" id="IPR016181">
    <property type="entry name" value="Acyl_CoA_acyltransferase"/>
</dbReference>
<dbReference type="PROSITE" id="PS51186">
    <property type="entry name" value="GNAT"/>
    <property type="match status" value="1"/>
</dbReference>
<name>A0A2N7IAT0_9VIBR</name>
<comment type="caution">
    <text evidence="2">The sequence shown here is derived from an EMBL/GenBank/DDBJ whole genome shotgun (WGS) entry which is preliminary data.</text>
</comment>
<keyword evidence="2" id="KW-0808">Transferase</keyword>
<dbReference type="EMBL" id="MCYL01000044">
    <property type="protein sequence ID" value="PML53542.1"/>
    <property type="molecule type" value="Genomic_DNA"/>
</dbReference>
<protein>
    <submittedName>
        <fullName evidence="2">GNAT family N-acetyltransferase</fullName>
    </submittedName>
</protein>
<dbReference type="InterPro" id="IPR000182">
    <property type="entry name" value="GNAT_dom"/>
</dbReference>
<dbReference type="Gene3D" id="3.40.630.30">
    <property type="match status" value="1"/>
</dbReference>
<organism evidence="2 3">
    <name type="scientific">Vibrio lentus</name>
    <dbReference type="NCBI Taxonomy" id="136468"/>
    <lineage>
        <taxon>Bacteria</taxon>
        <taxon>Pseudomonadati</taxon>
        <taxon>Pseudomonadota</taxon>
        <taxon>Gammaproteobacteria</taxon>
        <taxon>Vibrionales</taxon>
        <taxon>Vibrionaceae</taxon>
        <taxon>Vibrio</taxon>
    </lineage>
</organism>
<gene>
    <name evidence="2" type="ORF">BCT74_09275</name>
</gene>
<proteinExistence type="predicted"/>
<reference evidence="3" key="1">
    <citation type="submission" date="2016-07" db="EMBL/GenBank/DDBJ databases">
        <title>Nontailed viruses are major unrecognized killers of bacteria in the ocean.</title>
        <authorList>
            <person name="Kauffman K."/>
            <person name="Hussain F."/>
            <person name="Yang J."/>
            <person name="Arevalo P."/>
            <person name="Brown J."/>
            <person name="Cutler M."/>
            <person name="Kelly L."/>
            <person name="Polz M.F."/>
        </authorList>
    </citation>
    <scope>NUCLEOTIDE SEQUENCE [LARGE SCALE GENOMIC DNA]</scope>
    <source>
        <strain evidence="3">10N.261.51.B8</strain>
    </source>
</reference>
<feature type="domain" description="N-acetyltransferase" evidence="1">
    <location>
        <begin position="1"/>
        <end position="138"/>
    </location>
</feature>
<sequence>MEIEQYHRDYLPALRQLYLDSRTTTFTWQDTTVFELSDFERDTDGEQIWVAVEGSEVLGFISIWEPDAFIHHLFVSPHKLRNGAGARLLNLSKQHYSTLSLKCLVANENATDFYHSNGFVIASTYDDGLDSYHLMTFSS</sequence>
<dbReference type="RefSeq" id="WP_102558237.1">
    <property type="nucleotide sequence ID" value="NZ_AP025499.1"/>
</dbReference>
<dbReference type="Pfam" id="PF00583">
    <property type="entry name" value="Acetyltransf_1"/>
    <property type="match status" value="1"/>
</dbReference>
<dbReference type="SUPFAM" id="SSF55729">
    <property type="entry name" value="Acyl-CoA N-acyltransferases (Nat)"/>
    <property type="match status" value="1"/>
</dbReference>
<dbReference type="CDD" id="cd04301">
    <property type="entry name" value="NAT_SF"/>
    <property type="match status" value="1"/>
</dbReference>
<dbReference type="AlphaFoldDB" id="A0A2N7IAT0"/>
<evidence type="ECO:0000259" key="1">
    <source>
        <dbReference type="PROSITE" id="PS51186"/>
    </source>
</evidence>
<dbReference type="Proteomes" id="UP000235746">
    <property type="component" value="Unassembled WGS sequence"/>
</dbReference>
<accession>A0A2N7IAT0</accession>
<evidence type="ECO:0000313" key="3">
    <source>
        <dbReference type="Proteomes" id="UP000235746"/>
    </source>
</evidence>
<dbReference type="GO" id="GO:0016747">
    <property type="term" value="F:acyltransferase activity, transferring groups other than amino-acyl groups"/>
    <property type="evidence" value="ECO:0007669"/>
    <property type="project" value="InterPro"/>
</dbReference>
<evidence type="ECO:0000313" key="2">
    <source>
        <dbReference type="EMBL" id="PML53542.1"/>
    </source>
</evidence>